<evidence type="ECO:0000313" key="3">
    <source>
        <dbReference type="Proteomes" id="UP000694501"/>
    </source>
</evidence>
<protein>
    <submittedName>
        <fullName evidence="2">Uncharacterized protein</fullName>
    </submittedName>
</protein>
<evidence type="ECO:0000256" key="1">
    <source>
        <dbReference type="SAM" id="MobiDB-lite"/>
    </source>
</evidence>
<dbReference type="Proteomes" id="UP000694501">
    <property type="component" value="Unassembled WGS sequence"/>
</dbReference>
<reference evidence="2" key="1">
    <citation type="submission" date="2021-06" db="EMBL/GenBank/DDBJ databases">
        <title>Sequencing of actinobacteria type strains.</title>
        <authorList>
            <person name="Nguyen G.-S."/>
            <person name="Wentzel A."/>
        </authorList>
    </citation>
    <scope>NUCLEOTIDE SEQUENCE</scope>
    <source>
        <strain evidence="2">P38-E01</strain>
    </source>
</reference>
<dbReference type="EMBL" id="JAELVF020000001">
    <property type="protein sequence ID" value="MBU7596592.1"/>
    <property type="molecule type" value="Genomic_DNA"/>
</dbReference>
<gene>
    <name evidence="2" type="ORF">JGS22_002800</name>
</gene>
<proteinExistence type="predicted"/>
<feature type="region of interest" description="Disordered" evidence="1">
    <location>
        <begin position="110"/>
        <end position="149"/>
    </location>
</feature>
<feature type="compositionally biased region" description="Low complexity" evidence="1">
    <location>
        <begin position="21"/>
        <end position="34"/>
    </location>
</feature>
<sequence>MTTFQEEWAQLKADAARTKLASADGSGDASGTSGQMKSDRAAWRQAAKSVGGLPSNTAKPLASLEKDQSGFSGGSGTPETESGAAQRALFRSWKTYMTQVNKRCTTLESALEKAGSDQSGNEQDVRDSFTSLSRRYKDTPELGGQKQGK</sequence>
<accession>A0A949JBV1</accession>
<comment type="caution">
    <text evidence="2">The sequence shown here is derived from an EMBL/GenBank/DDBJ whole genome shotgun (WGS) entry which is preliminary data.</text>
</comment>
<evidence type="ECO:0000313" key="2">
    <source>
        <dbReference type="EMBL" id="MBU7596592.1"/>
    </source>
</evidence>
<dbReference type="AlphaFoldDB" id="A0A949JBV1"/>
<organism evidence="2 3">
    <name type="scientific">Streptomyces tardus</name>
    <dbReference type="NCBI Taxonomy" id="2780544"/>
    <lineage>
        <taxon>Bacteria</taxon>
        <taxon>Bacillati</taxon>
        <taxon>Actinomycetota</taxon>
        <taxon>Actinomycetes</taxon>
        <taxon>Kitasatosporales</taxon>
        <taxon>Streptomycetaceae</taxon>
        <taxon>Streptomyces</taxon>
    </lineage>
</organism>
<feature type="region of interest" description="Disordered" evidence="1">
    <location>
        <begin position="15"/>
        <end position="86"/>
    </location>
</feature>
<feature type="compositionally biased region" description="Polar residues" evidence="1">
    <location>
        <begin position="116"/>
        <end position="133"/>
    </location>
</feature>
<name>A0A949JBV1_9ACTN</name>
<keyword evidence="3" id="KW-1185">Reference proteome</keyword>